<dbReference type="GO" id="GO:0008146">
    <property type="term" value="F:sulfotransferase activity"/>
    <property type="evidence" value="ECO:0007669"/>
    <property type="project" value="InterPro"/>
</dbReference>
<proteinExistence type="inferred from homology"/>
<dbReference type="EMBL" id="CADEPI010000200">
    <property type="protein sequence ID" value="CAB3380088.1"/>
    <property type="molecule type" value="Genomic_DNA"/>
</dbReference>
<gene>
    <name evidence="4" type="ORF">CLODIP_2_CD09379</name>
</gene>
<dbReference type="Pfam" id="PF00685">
    <property type="entry name" value="Sulfotransfer_1"/>
    <property type="match status" value="1"/>
</dbReference>
<dbReference type="SUPFAM" id="SSF52540">
    <property type="entry name" value="P-loop containing nucleoside triphosphate hydrolases"/>
    <property type="match status" value="1"/>
</dbReference>
<feature type="domain" description="Sulfotransferase" evidence="3">
    <location>
        <begin position="57"/>
        <end position="332"/>
    </location>
</feature>
<comment type="caution">
    <text evidence="4">The sequence shown here is derived from an EMBL/GenBank/DDBJ whole genome shotgun (WGS) entry which is preliminary data.</text>
</comment>
<evidence type="ECO:0000259" key="3">
    <source>
        <dbReference type="Pfam" id="PF00685"/>
    </source>
</evidence>
<dbReference type="Gene3D" id="3.40.50.300">
    <property type="entry name" value="P-loop containing nucleotide triphosphate hydrolases"/>
    <property type="match status" value="1"/>
</dbReference>
<dbReference type="OrthoDB" id="205623at2759"/>
<dbReference type="Proteomes" id="UP000494165">
    <property type="component" value="Unassembled WGS sequence"/>
</dbReference>
<evidence type="ECO:0000256" key="1">
    <source>
        <dbReference type="ARBA" id="ARBA00005771"/>
    </source>
</evidence>
<accession>A0A8S1DC77</accession>
<dbReference type="InterPro" id="IPR027417">
    <property type="entry name" value="P-loop_NTPase"/>
</dbReference>
<name>A0A8S1DC77_9INSE</name>
<keyword evidence="2" id="KW-0808">Transferase</keyword>
<dbReference type="InterPro" id="IPR000863">
    <property type="entry name" value="Sulfotransferase_dom"/>
</dbReference>
<keyword evidence="5" id="KW-1185">Reference proteome</keyword>
<comment type="similarity">
    <text evidence="1">Belongs to the sulfotransferase 1 family.</text>
</comment>
<evidence type="ECO:0000313" key="5">
    <source>
        <dbReference type="Proteomes" id="UP000494165"/>
    </source>
</evidence>
<dbReference type="PANTHER" id="PTHR11783">
    <property type="entry name" value="SULFOTRANSFERASE SULT"/>
    <property type="match status" value="1"/>
</dbReference>
<sequence>MEFPYEIKDVDPELNAQLLKDFTGERTGFLQVGPKKYFLPSKYREQGPEIFNFKVRPDDVFIATYPRSGTTLTQEMLWLLVNDLDYETDSQIPLVSRAHFIEFGILVHDGLKAEILELVKDDPERVKDVHEFAANRVPVLDATPSPRVIKTHLPFSLLPPDLLKTAKTVYIARNPKDMAVSFYYHNRLLRTQGYVGDFPAYWEYFEKDLLPWCPFWEHIKEAWELRNEENLLFLFFEDLVKDLAGSVKKISEFLGKKLTPDQLDRLVSHLQIDNFRKNPSTNLDAENMPGTRVTGEQDFIRKGKNGSWKEELFTPELIERADKWIVEKIADIPGFAFPE</sequence>
<dbReference type="AlphaFoldDB" id="A0A8S1DC77"/>
<organism evidence="4 5">
    <name type="scientific">Cloeon dipterum</name>
    <dbReference type="NCBI Taxonomy" id="197152"/>
    <lineage>
        <taxon>Eukaryota</taxon>
        <taxon>Metazoa</taxon>
        <taxon>Ecdysozoa</taxon>
        <taxon>Arthropoda</taxon>
        <taxon>Hexapoda</taxon>
        <taxon>Insecta</taxon>
        <taxon>Pterygota</taxon>
        <taxon>Palaeoptera</taxon>
        <taxon>Ephemeroptera</taxon>
        <taxon>Pisciforma</taxon>
        <taxon>Baetidae</taxon>
        <taxon>Cloeon</taxon>
    </lineage>
</organism>
<protein>
    <recommendedName>
        <fullName evidence="3">Sulfotransferase domain-containing protein</fullName>
    </recommendedName>
</protein>
<reference evidence="4 5" key="1">
    <citation type="submission" date="2020-04" db="EMBL/GenBank/DDBJ databases">
        <authorList>
            <person name="Alioto T."/>
            <person name="Alioto T."/>
            <person name="Gomez Garrido J."/>
        </authorList>
    </citation>
    <scope>NUCLEOTIDE SEQUENCE [LARGE SCALE GENOMIC DNA]</scope>
</reference>
<evidence type="ECO:0000313" key="4">
    <source>
        <dbReference type="EMBL" id="CAB3380088.1"/>
    </source>
</evidence>
<evidence type="ECO:0000256" key="2">
    <source>
        <dbReference type="ARBA" id="ARBA00022679"/>
    </source>
</evidence>